<organism evidence="10 11">
    <name type="scientific">Syncephalis pseudoplumigaleata</name>
    <dbReference type="NCBI Taxonomy" id="1712513"/>
    <lineage>
        <taxon>Eukaryota</taxon>
        <taxon>Fungi</taxon>
        <taxon>Fungi incertae sedis</taxon>
        <taxon>Zoopagomycota</taxon>
        <taxon>Zoopagomycotina</taxon>
        <taxon>Zoopagomycetes</taxon>
        <taxon>Zoopagales</taxon>
        <taxon>Piptocephalidaceae</taxon>
        <taxon>Syncephalis</taxon>
    </lineage>
</organism>
<keyword evidence="6" id="KW-0326">Glycosidase</keyword>
<dbReference type="SUPFAM" id="SSF88713">
    <property type="entry name" value="Glycoside hydrolase/deacetylase"/>
    <property type="match status" value="1"/>
</dbReference>
<dbReference type="GO" id="GO:0030246">
    <property type="term" value="F:carbohydrate binding"/>
    <property type="evidence" value="ECO:0007669"/>
    <property type="project" value="InterPro"/>
</dbReference>
<name>A0A4P9Z065_9FUNG</name>
<keyword evidence="4" id="KW-0479">Metal-binding</keyword>
<dbReference type="InterPro" id="IPR011682">
    <property type="entry name" value="Glyco_hydro_38_C"/>
</dbReference>
<dbReference type="InterPro" id="IPR027291">
    <property type="entry name" value="Glyco_hydro_38_N_sf"/>
</dbReference>
<dbReference type="InterPro" id="IPR041147">
    <property type="entry name" value="GH38_C"/>
</dbReference>
<dbReference type="GO" id="GO:0009313">
    <property type="term" value="P:oligosaccharide catabolic process"/>
    <property type="evidence" value="ECO:0007669"/>
    <property type="project" value="TreeGrafter"/>
</dbReference>
<comment type="catalytic activity">
    <reaction evidence="1">
        <text>Hydrolysis of terminal, non-reducing alpha-D-mannose residues in alpha-D-mannosides.</text>
        <dbReference type="EC" id="3.2.1.24"/>
    </reaction>
</comment>
<dbReference type="FunFam" id="3.20.110.10:FF:000002">
    <property type="entry name" value="alpha-mannosidase 2C1 isoform X1"/>
    <property type="match status" value="1"/>
</dbReference>
<dbReference type="InterPro" id="IPR015341">
    <property type="entry name" value="Glyco_hydro_38_cen"/>
</dbReference>
<dbReference type="AlphaFoldDB" id="A0A4P9Z065"/>
<evidence type="ECO:0000256" key="2">
    <source>
        <dbReference type="ARBA" id="ARBA00009792"/>
    </source>
</evidence>
<dbReference type="Proteomes" id="UP000278143">
    <property type="component" value="Unassembled WGS sequence"/>
</dbReference>
<dbReference type="InterPro" id="IPR000602">
    <property type="entry name" value="Glyco_hydro_38_N"/>
</dbReference>
<evidence type="ECO:0000256" key="6">
    <source>
        <dbReference type="ARBA" id="ARBA00023295"/>
    </source>
</evidence>
<proteinExistence type="inferred from homology"/>
<dbReference type="InterPro" id="IPR028995">
    <property type="entry name" value="Glyco_hydro_57/38_cen_sf"/>
</dbReference>
<evidence type="ECO:0000256" key="5">
    <source>
        <dbReference type="ARBA" id="ARBA00022801"/>
    </source>
</evidence>
<dbReference type="InterPro" id="IPR011330">
    <property type="entry name" value="Glyco_hydro/deAcase_b/a-brl"/>
</dbReference>
<evidence type="ECO:0000256" key="3">
    <source>
        <dbReference type="ARBA" id="ARBA00012752"/>
    </source>
</evidence>
<dbReference type="InterPro" id="IPR011013">
    <property type="entry name" value="Gal_mutarotase_sf_dom"/>
</dbReference>
<keyword evidence="11" id="KW-1185">Reference proteome</keyword>
<keyword evidence="5" id="KW-0378">Hydrolase</keyword>
<dbReference type="PANTHER" id="PTHR46017">
    <property type="entry name" value="ALPHA-MANNOSIDASE 2C1"/>
    <property type="match status" value="1"/>
</dbReference>
<evidence type="ECO:0000256" key="8">
    <source>
        <dbReference type="ARBA" id="ARBA00071615"/>
    </source>
</evidence>
<dbReference type="Gene3D" id="2.60.40.2220">
    <property type="match status" value="1"/>
</dbReference>
<dbReference type="Pfam" id="PF09261">
    <property type="entry name" value="Alpha-mann_mid"/>
    <property type="match status" value="1"/>
</dbReference>
<reference evidence="11" key="1">
    <citation type="journal article" date="2018" name="Nat. Microbiol.">
        <title>Leveraging single-cell genomics to expand the fungal tree of life.</title>
        <authorList>
            <person name="Ahrendt S.R."/>
            <person name="Quandt C.A."/>
            <person name="Ciobanu D."/>
            <person name="Clum A."/>
            <person name="Salamov A."/>
            <person name="Andreopoulos B."/>
            <person name="Cheng J.F."/>
            <person name="Woyke T."/>
            <person name="Pelin A."/>
            <person name="Henrissat B."/>
            <person name="Reynolds N.K."/>
            <person name="Benny G.L."/>
            <person name="Smith M.E."/>
            <person name="James T.Y."/>
            <person name="Grigoriev I.V."/>
        </authorList>
    </citation>
    <scope>NUCLEOTIDE SEQUENCE [LARGE SCALE GENOMIC DNA]</scope>
    <source>
        <strain evidence="11">Benny S71-1</strain>
    </source>
</reference>
<dbReference type="Pfam" id="PF01074">
    <property type="entry name" value="Glyco_hydro_38N"/>
    <property type="match status" value="1"/>
</dbReference>
<dbReference type="Pfam" id="PF17677">
    <property type="entry name" value="Glyco_hydro38C2"/>
    <property type="match status" value="1"/>
</dbReference>
<dbReference type="SMART" id="SM00872">
    <property type="entry name" value="Alpha-mann_mid"/>
    <property type="match status" value="1"/>
</dbReference>
<dbReference type="InterPro" id="IPR037094">
    <property type="entry name" value="Glyco_hydro_38_cen_sf"/>
</dbReference>
<evidence type="ECO:0000256" key="4">
    <source>
        <dbReference type="ARBA" id="ARBA00022723"/>
    </source>
</evidence>
<evidence type="ECO:0000313" key="10">
    <source>
        <dbReference type="EMBL" id="RKP25625.1"/>
    </source>
</evidence>
<evidence type="ECO:0000256" key="7">
    <source>
        <dbReference type="ARBA" id="ARBA00054985"/>
    </source>
</evidence>
<dbReference type="InterPro" id="IPR054723">
    <property type="entry name" value="Ams1-like_N"/>
</dbReference>
<comment type="similarity">
    <text evidence="2">Belongs to the glycosyl hydrolase 38 family.</text>
</comment>
<evidence type="ECO:0000259" key="9">
    <source>
        <dbReference type="SMART" id="SM00872"/>
    </source>
</evidence>
<gene>
    <name evidence="10" type="ORF">SYNPS1DRAFT_22450</name>
</gene>
<dbReference type="SUPFAM" id="SSF74650">
    <property type="entry name" value="Galactose mutarotase-like"/>
    <property type="match status" value="1"/>
</dbReference>
<dbReference type="SUPFAM" id="SSF88688">
    <property type="entry name" value="Families 57/38 glycoside transferase middle domain"/>
    <property type="match status" value="1"/>
</dbReference>
<dbReference type="Gene3D" id="1.20.1270.50">
    <property type="entry name" value="Glycoside hydrolase family 38, central domain"/>
    <property type="match status" value="1"/>
</dbReference>
<dbReference type="Pfam" id="PF22907">
    <property type="entry name" value="Ams1-like_1st"/>
    <property type="match status" value="1"/>
</dbReference>
<dbReference type="Gene3D" id="3.20.110.10">
    <property type="entry name" value="Glycoside hydrolase 38, N terminal domain"/>
    <property type="match status" value="1"/>
</dbReference>
<comment type="function">
    <text evidence="7">Degrades free oligosaccharides in the vacuole.</text>
</comment>
<dbReference type="Gene3D" id="2.70.98.30">
    <property type="entry name" value="Golgi alpha-mannosidase II, domain 4"/>
    <property type="match status" value="1"/>
</dbReference>
<dbReference type="PANTHER" id="PTHR46017:SF1">
    <property type="entry name" value="ALPHA-MANNOSIDASE 2C1"/>
    <property type="match status" value="1"/>
</dbReference>
<dbReference type="FunFam" id="2.70.98.30:FF:000001">
    <property type="entry name" value="alpha-mannosidase 2C1 isoform X2"/>
    <property type="match status" value="1"/>
</dbReference>
<dbReference type="GO" id="GO:0000329">
    <property type="term" value="C:fungal-type vacuole membrane"/>
    <property type="evidence" value="ECO:0007669"/>
    <property type="project" value="TreeGrafter"/>
</dbReference>
<dbReference type="GO" id="GO:0006013">
    <property type="term" value="P:mannose metabolic process"/>
    <property type="evidence" value="ECO:0007669"/>
    <property type="project" value="InterPro"/>
</dbReference>
<dbReference type="OrthoDB" id="10261055at2759"/>
<evidence type="ECO:0000313" key="11">
    <source>
        <dbReference type="Proteomes" id="UP000278143"/>
    </source>
</evidence>
<dbReference type="FunFam" id="1.20.1270.50:FF:000004">
    <property type="entry name" value="alpha-mannosidase 2C1 isoform X1"/>
    <property type="match status" value="1"/>
</dbReference>
<dbReference type="GO" id="GO:0004559">
    <property type="term" value="F:alpha-mannosidase activity"/>
    <property type="evidence" value="ECO:0007669"/>
    <property type="project" value="UniProtKB-EC"/>
</dbReference>
<accession>A0A4P9Z065</accession>
<dbReference type="Pfam" id="PF07748">
    <property type="entry name" value="Glyco_hydro_38C"/>
    <property type="match status" value="1"/>
</dbReference>
<sequence length="1072" mass="120812">MSGINVPDVHEPEKRTGAVLHAGPYRQQEQPRLVRGITLERFTRFTQSEMFSDVNLYSQFIRKRLRGGNHVRMWVRSIPDLKRVPFDEAVRGEFKETSVGSEWFGPTWSTHWFRVEVTVPKEWRDEDEVQYWFDAGNEAMVWSEDGTPLQGLTGGNGGERHVDHIIPRDYVASGKPYRFYVEMACNGLFGAGINFIGPPDENRQFYVNTSDIVVPNRLAWSLYYDFQIIRDAASNLPADSEAAAKALKVGNDIVNAFVTGSDESLERGRAIAQAFLGRKGSEHGHQIIAVGHCHIDSAWLWPYDETKRKAARSWSTQIDLMDRYPEYKFVCSQAQQFAWVERNYPKLFERIRDKVKSGQFLPLGSTWVEMDCNVPSGESLCRQFLFGQRYYESRFGKRSKIFWLPDTFGYSAQLPQIMQLSGAEYFFTQKLSWNNINKFPNTTFHWAGLDGTKVLTHMAPSETYAAQGTAYSEASLLVFGNGDGGGGPLAAMIERLRRMENVEGIPRVRMGSAEEFYEYVDKTAKDLCTWKGELYFELHRGTYTSQASIKRSNRTSEMLLRDVELFSCLASLYVEGFVYPREKINHLWEYICSPPFAGSNQFHDVLPGSSIELVYKDAKELYKVVADEGMALLTAALDALYPKHGTAAAAAADNDGVLVLNPLSWARSEVVAVPNSGALAGDYQVAADGTSAYVLASDVPSMGHSAFIPQLQAEVSASVTSVDSTFLLENAHIRVTVDSHGHIIGFYDIKEQREVIPDGSKANVFVIYEDQPLYWDVEIYHLAKGREIMSGTVSIHEVGPLRVSLLVEYEISPTSRGRQLIVLYADSARLDFENEVDWDENRQLLKVEFPVDIHSDYATYETQFGYVQRPTHYNTSWDYAKFEVCVHKFADLSEHGYGVTIFNDSKYGFSTFGNVMRLTLLKAPKGPDDHCDIGRHEFRFAMLPHRGTFHETEVVRMAHEFNSPLIARPHPKAQVQALGSKAGVHVHGAHNVVLETVKRAEDSEHVVVRLHEAYGGHGTVQLAFDFPVSSAHHCNILEDDGGAAIEPCAETGRYPVKLRPFQIVTLKLAVKK</sequence>
<dbReference type="GO" id="GO:0046872">
    <property type="term" value="F:metal ion binding"/>
    <property type="evidence" value="ECO:0007669"/>
    <property type="project" value="UniProtKB-KW"/>
</dbReference>
<dbReference type="EMBL" id="KZ989677">
    <property type="protein sequence ID" value="RKP25625.1"/>
    <property type="molecule type" value="Genomic_DNA"/>
</dbReference>
<dbReference type="EC" id="3.2.1.24" evidence="3"/>
<protein>
    <recommendedName>
        <fullName evidence="8">Alpha-mannosidase</fullName>
        <ecNumber evidence="3">3.2.1.24</ecNumber>
    </recommendedName>
</protein>
<feature type="domain" description="Glycoside hydrolase family 38 central" evidence="9">
    <location>
        <begin position="537"/>
        <end position="622"/>
    </location>
</feature>
<evidence type="ECO:0000256" key="1">
    <source>
        <dbReference type="ARBA" id="ARBA00000365"/>
    </source>
</evidence>